<evidence type="ECO:0000256" key="2">
    <source>
        <dbReference type="ARBA" id="ARBA00022692"/>
    </source>
</evidence>
<evidence type="ECO:0000259" key="6">
    <source>
        <dbReference type="Pfam" id="PF07291"/>
    </source>
</evidence>
<dbReference type="AlphaFoldDB" id="A0A916XIX1"/>
<dbReference type="Proteomes" id="UP000651668">
    <property type="component" value="Unassembled WGS sequence"/>
</dbReference>
<feature type="domain" description="Methylamine utilisation protein MauE" evidence="6">
    <location>
        <begin position="12"/>
        <end position="91"/>
    </location>
</feature>
<dbReference type="EMBL" id="BMIL01000013">
    <property type="protein sequence ID" value="GGC75358.1"/>
    <property type="molecule type" value="Genomic_DNA"/>
</dbReference>
<keyword evidence="4 5" id="KW-0472">Membrane</keyword>
<dbReference type="PANTHER" id="PTHR36974:SF1">
    <property type="entry name" value="DOXX FAMILY MEMBRANE PROTEIN"/>
    <property type="match status" value="1"/>
</dbReference>
<gene>
    <name evidence="7" type="ORF">GCM10011387_31330</name>
</gene>
<keyword evidence="2 5" id="KW-0812">Transmembrane</keyword>
<evidence type="ECO:0000256" key="3">
    <source>
        <dbReference type="ARBA" id="ARBA00022989"/>
    </source>
</evidence>
<feature type="transmembrane region" description="Helical" evidence="5">
    <location>
        <begin position="15"/>
        <end position="34"/>
    </location>
</feature>
<proteinExistence type="predicted"/>
<dbReference type="Pfam" id="PF07291">
    <property type="entry name" value="MauE"/>
    <property type="match status" value="1"/>
</dbReference>
<keyword evidence="3 5" id="KW-1133">Transmembrane helix</keyword>
<reference evidence="7" key="1">
    <citation type="journal article" date="2014" name="Int. J. Syst. Evol. Microbiol.">
        <title>Complete genome sequence of Corynebacterium casei LMG S-19264T (=DSM 44701T), isolated from a smear-ripened cheese.</title>
        <authorList>
            <consortium name="US DOE Joint Genome Institute (JGI-PGF)"/>
            <person name="Walter F."/>
            <person name="Albersmeier A."/>
            <person name="Kalinowski J."/>
            <person name="Ruckert C."/>
        </authorList>
    </citation>
    <scope>NUCLEOTIDE SEQUENCE</scope>
    <source>
        <strain evidence="7">CGMCC 1.15343</strain>
    </source>
</reference>
<organism evidence="7 8">
    <name type="scientific">Pedobacter quisquiliarum</name>
    <dbReference type="NCBI Taxonomy" id="1834438"/>
    <lineage>
        <taxon>Bacteria</taxon>
        <taxon>Pseudomonadati</taxon>
        <taxon>Bacteroidota</taxon>
        <taxon>Sphingobacteriia</taxon>
        <taxon>Sphingobacteriales</taxon>
        <taxon>Sphingobacteriaceae</taxon>
        <taxon>Pedobacter</taxon>
    </lineage>
</organism>
<evidence type="ECO:0000256" key="1">
    <source>
        <dbReference type="ARBA" id="ARBA00004141"/>
    </source>
</evidence>
<dbReference type="GO" id="GO:0016020">
    <property type="term" value="C:membrane"/>
    <property type="evidence" value="ECO:0007669"/>
    <property type="project" value="UniProtKB-SubCell"/>
</dbReference>
<comment type="subcellular location">
    <subcellularLocation>
        <location evidence="1">Membrane</location>
        <topology evidence="1">Multi-pass membrane protein</topology>
    </subcellularLocation>
</comment>
<keyword evidence="8" id="KW-1185">Reference proteome</keyword>
<feature type="transmembrane region" description="Helical" evidence="5">
    <location>
        <begin position="54"/>
        <end position="72"/>
    </location>
</feature>
<comment type="caution">
    <text evidence="7">The sequence shown here is derived from an EMBL/GenBank/DDBJ whole genome shotgun (WGS) entry which is preliminary data.</text>
</comment>
<evidence type="ECO:0000313" key="7">
    <source>
        <dbReference type="EMBL" id="GGC75358.1"/>
    </source>
</evidence>
<evidence type="ECO:0000256" key="4">
    <source>
        <dbReference type="ARBA" id="ARBA00023136"/>
    </source>
</evidence>
<feature type="transmembrane region" description="Helical" evidence="5">
    <location>
        <begin position="79"/>
        <end position="98"/>
    </location>
</feature>
<dbReference type="InterPro" id="IPR009908">
    <property type="entry name" value="Methylamine_util_MauE"/>
</dbReference>
<sequence>MKIQQQQQTSTLQKAARILLGTFMVFAGLGHLTFQRKAFQAQVPDYLPLPKDFTVVSSGFVEIALGLTLIFWKKQRVNTGLFLAVFYVLVFPGNIAQYTGHKSAFGLDTDGKRLGRLFFQPVLILWALWSTGALRQLRKSNQLIS</sequence>
<protein>
    <submittedName>
        <fullName evidence="7">Membrane protein</fullName>
    </submittedName>
</protein>
<dbReference type="GO" id="GO:0030416">
    <property type="term" value="P:methylamine metabolic process"/>
    <property type="evidence" value="ECO:0007669"/>
    <property type="project" value="InterPro"/>
</dbReference>
<reference evidence="7" key="2">
    <citation type="submission" date="2020-09" db="EMBL/GenBank/DDBJ databases">
        <authorList>
            <person name="Sun Q."/>
            <person name="Zhou Y."/>
        </authorList>
    </citation>
    <scope>NUCLEOTIDE SEQUENCE</scope>
    <source>
        <strain evidence="7">CGMCC 1.15343</strain>
    </source>
</reference>
<evidence type="ECO:0000313" key="8">
    <source>
        <dbReference type="Proteomes" id="UP000651668"/>
    </source>
</evidence>
<accession>A0A916XIX1</accession>
<evidence type="ECO:0000256" key="5">
    <source>
        <dbReference type="SAM" id="Phobius"/>
    </source>
</evidence>
<feature type="transmembrane region" description="Helical" evidence="5">
    <location>
        <begin position="118"/>
        <end position="137"/>
    </location>
</feature>
<name>A0A916XIX1_9SPHI</name>
<dbReference type="PANTHER" id="PTHR36974">
    <property type="entry name" value="MEMBRANE PROTEIN-RELATED"/>
    <property type="match status" value="1"/>
</dbReference>
<dbReference type="RefSeq" id="WP_188627887.1">
    <property type="nucleotide sequence ID" value="NZ_BMIL01000013.1"/>
</dbReference>